<evidence type="ECO:0000313" key="3">
    <source>
        <dbReference type="EMBL" id="QDU82260.1"/>
    </source>
</evidence>
<dbReference type="Pfam" id="PF22725">
    <property type="entry name" value="GFO_IDH_MocA_C3"/>
    <property type="match status" value="1"/>
</dbReference>
<dbReference type="Gene3D" id="3.30.360.10">
    <property type="entry name" value="Dihydrodipicolinate Reductase, domain 2"/>
    <property type="match status" value="1"/>
</dbReference>
<keyword evidence="4" id="KW-1185">Reference proteome</keyword>
<evidence type="ECO:0000313" key="4">
    <source>
        <dbReference type="Proteomes" id="UP000317178"/>
    </source>
</evidence>
<proteinExistence type="predicted"/>
<dbReference type="PANTHER" id="PTHR43249">
    <property type="entry name" value="UDP-N-ACETYL-2-AMINO-2-DEOXY-D-GLUCURONATE OXIDASE"/>
    <property type="match status" value="1"/>
</dbReference>
<dbReference type="EMBL" id="CP036281">
    <property type="protein sequence ID" value="QDU82260.1"/>
    <property type="molecule type" value="Genomic_DNA"/>
</dbReference>
<accession>A0A518CSR5</accession>
<dbReference type="Proteomes" id="UP000317178">
    <property type="component" value="Chromosome"/>
</dbReference>
<dbReference type="GO" id="GO:0016491">
    <property type="term" value="F:oxidoreductase activity"/>
    <property type="evidence" value="ECO:0007669"/>
    <property type="project" value="UniProtKB-KW"/>
</dbReference>
<gene>
    <name evidence="3" type="primary">yvaA</name>
    <name evidence="3" type="ORF">Pla110_40150</name>
</gene>
<dbReference type="Pfam" id="PF01408">
    <property type="entry name" value="GFO_IDH_MocA"/>
    <property type="match status" value="1"/>
</dbReference>
<dbReference type="Gene3D" id="3.40.50.720">
    <property type="entry name" value="NAD(P)-binding Rossmann-like Domain"/>
    <property type="match status" value="1"/>
</dbReference>
<dbReference type="InterPro" id="IPR055170">
    <property type="entry name" value="GFO_IDH_MocA-like_dom"/>
</dbReference>
<dbReference type="KEGG" id="plon:Pla110_40150"/>
<keyword evidence="3" id="KW-0560">Oxidoreductase</keyword>
<dbReference type="RefSeq" id="WP_144998281.1">
    <property type="nucleotide sequence ID" value="NZ_CP036281.1"/>
</dbReference>
<feature type="domain" description="GFO/IDH/MocA-like oxidoreductase" evidence="2">
    <location>
        <begin position="137"/>
        <end position="253"/>
    </location>
</feature>
<dbReference type="OrthoDB" id="9815825at2"/>
<reference evidence="3 4" key="1">
    <citation type="submission" date="2019-02" db="EMBL/GenBank/DDBJ databases">
        <title>Deep-cultivation of Planctomycetes and their phenomic and genomic characterization uncovers novel biology.</title>
        <authorList>
            <person name="Wiegand S."/>
            <person name="Jogler M."/>
            <person name="Boedeker C."/>
            <person name="Pinto D."/>
            <person name="Vollmers J."/>
            <person name="Rivas-Marin E."/>
            <person name="Kohn T."/>
            <person name="Peeters S.H."/>
            <person name="Heuer A."/>
            <person name="Rast P."/>
            <person name="Oberbeckmann S."/>
            <person name="Bunk B."/>
            <person name="Jeske O."/>
            <person name="Meyerdierks A."/>
            <person name="Storesund J.E."/>
            <person name="Kallscheuer N."/>
            <person name="Luecker S."/>
            <person name="Lage O.M."/>
            <person name="Pohl T."/>
            <person name="Merkel B.J."/>
            <person name="Hornburger P."/>
            <person name="Mueller R.-W."/>
            <person name="Bruemmer F."/>
            <person name="Labrenz M."/>
            <person name="Spormann A.M."/>
            <person name="Op den Camp H."/>
            <person name="Overmann J."/>
            <person name="Amann R."/>
            <person name="Jetten M.S.M."/>
            <person name="Mascher T."/>
            <person name="Medema M.H."/>
            <person name="Devos D.P."/>
            <person name="Kaster A.-K."/>
            <person name="Ovreas L."/>
            <person name="Rohde M."/>
            <person name="Galperin M.Y."/>
            <person name="Jogler C."/>
        </authorList>
    </citation>
    <scope>NUCLEOTIDE SEQUENCE [LARGE SCALE GENOMIC DNA]</scope>
    <source>
        <strain evidence="3 4">Pla110</strain>
    </source>
</reference>
<dbReference type="SUPFAM" id="SSF51735">
    <property type="entry name" value="NAD(P)-binding Rossmann-fold domains"/>
    <property type="match status" value="1"/>
</dbReference>
<dbReference type="PANTHER" id="PTHR43249:SF1">
    <property type="entry name" value="D-GLUCOSIDE 3-DEHYDROGENASE"/>
    <property type="match status" value="1"/>
</dbReference>
<dbReference type="InterPro" id="IPR052515">
    <property type="entry name" value="Gfo/Idh/MocA_Oxidoreductase"/>
</dbReference>
<dbReference type="SUPFAM" id="SSF55347">
    <property type="entry name" value="Glyceraldehyde-3-phosphate dehydrogenase-like, C-terminal domain"/>
    <property type="match status" value="1"/>
</dbReference>
<feature type="domain" description="Gfo/Idh/MocA-like oxidoreductase N-terminal" evidence="1">
    <location>
        <begin position="9"/>
        <end position="128"/>
    </location>
</feature>
<sequence>MTFKVNNPVRIGLIGCGRMGFHHAEQLLKSQKAQITLLHDVQRDNAERLRDQFNLSAHILTDLDPISNNSIVDACIISSPTGLHYEQTRLCLEARIAVLCEKPLAHNPQQIEELNTISAQTGIPVSIAYQRRSSSEYRTLRREVLSGKWGPVRSISGHIIEDWQSTITGTWRDDVQSNWGGFVGDAGSHKIDCLFYATELQPQEVLAWTDCCGSQVEITAQVLARFSGDVRVAIDFVGNGHYLGEIIAIHCEHADVIVQDGHVYLAKNDEKQKIINLEPESTPVDEFLAMLLEGQENIAPLNCAMPVYQMTNAILESARQSRSIILDCQNT</sequence>
<protein>
    <submittedName>
        <fullName evidence="3">Putative oxidoreductase YvaA</fullName>
        <ecNumber evidence="3">1.-.-.-</ecNumber>
    </submittedName>
</protein>
<dbReference type="InterPro" id="IPR000683">
    <property type="entry name" value="Gfo/Idh/MocA-like_OxRdtase_N"/>
</dbReference>
<evidence type="ECO:0000259" key="2">
    <source>
        <dbReference type="Pfam" id="PF22725"/>
    </source>
</evidence>
<dbReference type="InterPro" id="IPR036291">
    <property type="entry name" value="NAD(P)-bd_dom_sf"/>
</dbReference>
<organism evidence="3 4">
    <name type="scientific">Polystyrenella longa</name>
    <dbReference type="NCBI Taxonomy" id="2528007"/>
    <lineage>
        <taxon>Bacteria</taxon>
        <taxon>Pseudomonadati</taxon>
        <taxon>Planctomycetota</taxon>
        <taxon>Planctomycetia</taxon>
        <taxon>Planctomycetales</taxon>
        <taxon>Planctomycetaceae</taxon>
        <taxon>Polystyrenella</taxon>
    </lineage>
</organism>
<dbReference type="EC" id="1.-.-.-" evidence="3"/>
<name>A0A518CSR5_9PLAN</name>
<evidence type="ECO:0000259" key="1">
    <source>
        <dbReference type="Pfam" id="PF01408"/>
    </source>
</evidence>
<dbReference type="GO" id="GO:0000166">
    <property type="term" value="F:nucleotide binding"/>
    <property type="evidence" value="ECO:0007669"/>
    <property type="project" value="InterPro"/>
</dbReference>
<dbReference type="AlphaFoldDB" id="A0A518CSR5"/>